<evidence type="ECO:0000256" key="5">
    <source>
        <dbReference type="ARBA" id="ARBA00022840"/>
    </source>
</evidence>
<keyword evidence="10" id="KW-0472">Membrane</keyword>
<feature type="transmembrane region" description="Helical" evidence="10">
    <location>
        <begin position="49"/>
        <end position="69"/>
    </location>
</feature>
<evidence type="ECO:0000256" key="7">
    <source>
        <dbReference type="ARBA" id="ARBA00023157"/>
    </source>
</evidence>
<dbReference type="GO" id="GO:0002143">
    <property type="term" value="P:tRNA wobble position uridine thiolation"/>
    <property type="evidence" value="ECO:0007669"/>
    <property type="project" value="TreeGrafter"/>
</dbReference>
<evidence type="ECO:0000256" key="1">
    <source>
        <dbReference type="ARBA" id="ARBA00022555"/>
    </source>
</evidence>
<feature type="active site" description="Cysteine persulfide intermediate" evidence="9">
    <location>
        <position position="190"/>
    </location>
</feature>
<dbReference type="Gene3D" id="2.40.30.10">
    <property type="entry name" value="Translation factors"/>
    <property type="match status" value="1"/>
</dbReference>
<keyword evidence="5 9" id="KW-0067">ATP-binding</keyword>
<dbReference type="PANTHER" id="PTHR11933:SF5">
    <property type="entry name" value="MITOCHONDRIAL TRNA-SPECIFIC 2-THIOURIDYLASE 1"/>
    <property type="match status" value="1"/>
</dbReference>
<feature type="binding site" evidence="9">
    <location>
        <begin position="8"/>
        <end position="15"/>
    </location>
    <ligand>
        <name>ATP</name>
        <dbReference type="ChEBI" id="CHEBI:30616"/>
    </ligand>
</feature>
<keyword evidence="3 9" id="KW-0819">tRNA processing</keyword>
<organism evidence="13 14">
    <name type="scientific">Desulfosarcina ovata subsp. ovata</name>
    <dbReference type="NCBI Taxonomy" id="2752305"/>
    <lineage>
        <taxon>Bacteria</taxon>
        <taxon>Pseudomonadati</taxon>
        <taxon>Thermodesulfobacteriota</taxon>
        <taxon>Desulfobacteria</taxon>
        <taxon>Desulfobacterales</taxon>
        <taxon>Desulfosarcinaceae</taxon>
        <taxon>Desulfosarcina</taxon>
    </lineage>
</organism>
<dbReference type="RefSeq" id="WP_155309897.1">
    <property type="nucleotide sequence ID" value="NZ_AP021879.1"/>
</dbReference>
<keyword evidence="4 9" id="KW-0547">Nucleotide-binding</keyword>
<comment type="similarity">
    <text evidence="9">Belongs to the MnmA/TRMU family.</text>
</comment>
<dbReference type="Pfam" id="PF20259">
    <property type="entry name" value="tRNA_Me_trans_M"/>
    <property type="match status" value="1"/>
</dbReference>
<comment type="function">
    <text evidence="9">Catalyzes the 2-thiolation of uridine at the wobble position (U34) of tRNA, leading to the formation of s(2)U34.</text>
</comment>
<dbReference type="Pfam" id="PF20258">
    <property type="entry name" value="tRNA_Me_trans_C"/>
    <property type="match status" value="1"/>
</dbReference>
<feature type="binding site" evidence="9">
    <location>
        <position position="117"/>
    </location>
    <ligand>
        <name>ATP</name>
        <dbReference type="ChEBI" id="CHEBI:30616"/>
    </ligand>
</feature>
<accession>A0A5K8A800</accession>
<feature type="binding site" evidence="9">
    <location>
        <position position="34"/>
    </location>
    <ligand>
        <name>ATP</name>
        <dbReference type="ChEBI" id="CHEBI:30616"/>
    </ligand>
</feature>
<protein>
    <recommendedName>
        <fullName evidence="9">tRNA-specific 2-thiouridylase MnmA</fullName>
        <ecNumber evidence="9">2.8.1.13</ecNumber>
    </recommendedName>
</protein>
<keyword evidence="7 9" id="KW-1015">Disulfide bond</keyword>
<dbReference type="Proteomes" id="UP000422108">
    <property type="component" value="Chromosome"/>
</dbReference>
<dbReference type="FunFam" id="2.30.30.280:FF:000001">
    <property type="entry name" value="tRNA-specific 2-thiouridylase MnmA"/>
    <property type="match status" value="1"/>
</dbReference>
<dbReference type="NCBIfam" id="NF001138">
    <property type="entry name" value="PRK00143.1"/>
    <property type="match status" value="1"/>
</dbReference>
<reference evidence="13 14" key="1">
    <citation type="submission" date="2019-11" db="EMBL/GenBank/DDBJ databases">
        <title>Comparative genomics of hydrocarbon-degrading Desulfosarcina strains.</title>
        <authorList>
            <person name="Watanabe M."/>
            <person name="Kojima H."/>
            <person name="Fukui M."/>
        </authorList>
    </citation>
    <scope>NUCLEOTIDE SEQUENCE [LARGE SCALE GENOMIC DNA]</scope>
    <source>
        <strain evidence="14">oXyS1</strain>
    </source>
</reference>
<dbReference type="InterPro" id="IPR046885">
    <property type="entry name" value="MnmA-like_C"/>
</dbReference>
<dbReference type="AlphaFoldDB" id="A0A5K8A800"/>
<evidence type="ECO:0000313" key="14">
    <source>
        <dbReference type="Proteomes" id="UP000422108"/>
    </source>
</evidence>
<sequence>MTDRIAIAVSGGVDSLVCAHLLKQQRCDLLGLHFLTGYEKPEDRMARRIVALFASLGIPVAIVDLGAAFKKQVVDYFSDAYANGLTPNPCLVCNPLIKFGVLFEEAEKRGASRLATGHYAQVTSDPNGVYRLYKGVDPAKDQSYFLARLNQAQLARAVFPLGTWTKAEVMALADQKGLQPVTCRESQDVCFIQDGDYAQFLTTQAGIRPQPGDIVDTAGRRVGRHNGLHRYTIGQRRGIDCPASQAYYVVRIDIRQNRLVVGFKDELTTDRCRVRDMNWIHDTPSAPLAVQTRIRYRHRAVPAAVTPVGRDKAWVRFDVPQAAVTPGQGAVFYRGDEVIGGGWISDS</sequence>
<dbReference type="InterPro" id="IPR004506">
    <property type="entry name" value="MnmA-like"/>
</dbReference>
<gene>
    <name evidence="9 13" type="primary">mnmA</name>
    <name evidence="13" type="ORF">DSCOOX_17910</name>
</gene>
<dbReference type="Gene3D" id="2.30.30.280">
    <property type="entry name" value="Adenine nucleotide alpha hydrolases-like domains"/>
    <property type="match status" value="1"/>
</dbReference>
<dbReference type="EC" id="2.8.1.13" evidence="9"/>
<dbReference type="PANTHER" id="PTHR11933">
    <property type="entry name" value="TRNA 5-METHYLAMINOMETHYL-2-THIOURIDYLATE -METHYLTRANSFERASE"/>
    <property type="match status" value="1"/>
</dbReference>
<dbReference type="GO" id="GO:0005737">
    <property type="term" value="C:cytoplasm"/>
    <property type="evidence" value="ECO:0007669"/>
    <property type="project" value="UniProtKB-SubCell"/>
</dbReference>
<feature type="domain" description="tRNA-specific 2-thiouridylase MnmA-like central" evidence="12">
    <location>
        <begin position="207"/>
        <end position="262"/>
    </location>
</feature>
<keyword evidence="10" id="KW-1133">Transmembrane helix</keyword>
<keyword evidence="6 9" id="KW-0694">RNA-binding</keyword>
<dbReference type="EMBL" id="AP021879">
    <property type="protein sequence ID" value="BBO88611.1"/>
    <property type="molecule type" value="Genomic_DNA"/>
</dbReference>
<dbReference type="Gene3D" id="3.40.50.620">
    <property type="entry name" value="HUPs"/>
    <property type="match status" value="1"/>
</dbReference>
<dbReference type="InterPro" id="IPR014729">
    <property type="entry name" value="Rossmann-like_a/b/a_fold"/>
</dbReference>
<dbReference type="NCBIfam" id="TIGR00420">
    <property type="entry name" value="trmU"/>
    <property type="match status" value="1"/>
</dbReference>
<evidence type="ECO:0000256" key="4">
    <source>
        <dbReference type="ARBA" id="ARBA00022741"/>
    </source>
</evidence>
<dbReference type="GO" id="GO:0005524">
    <property type="term" value="F:ATP binding"/>
    <property type="evidence" value="ECO:0007669"/>
    <property type="project" value="UniProtKB-KW"/>
</dbReference>
<evidence type="ECO:0000256" key="3">
    <source>
        <dbReference type="ARBA" id="ARBA00022694"/>
    </source>
</evidence>
<dbReference type="Pfam" id="PF03054">
    <property type="entry name" value="tRNA_Me_trans"/>
    <property type="match status" value="1"/>
</dbReference>
<evidence type="ECO:0000256" key="2">
    <source>
        <dbReference type="ARBA" id="ARBA00022679"/>
    </source>
</evidence>
<feature type="active site" description="Nucleophile" evidence="9">
    <location>
        <position position="93"/>
    </location>
</feature>
<dbReference type="InterPro" id="IPR023382">
    <property type="entry name" value="MnmA-like_central_sf"/>
</dbReference>
<feature type="domain" description="tRNA-specific 2-thiouridylase MnmA-like C-terminal" evidence="11">
    <location>
        <begin position="270"/>
        <end position="344"/>
    </location>
</feature>
<feature type="disulfide bond" description="Alternate" evidence="9">
    <location>
        <begin position="93"/>
        <end position="190"/>
    </location>
</feature>
<evidence type="ECO:0000256" key="10">
    <source>
        <dbReference type="SAM" id="Phobius"/>
    </source>
</evidence>
<comment type="subcellular location">
    <subcellularLocation>
        <location evidence="9">Cytoplasm</location>
    </subcellularLocation>
</comment>
<keyword evidence="1 9" id="KW-0820">tRNA-binding</keyword>
<evidence type="ECO:0000256" key="9">
    <source>
        <dbReference type="HAMAP-Rule" id="MF_00144"/>
    </source>
</evidence>
<dbReference type="GO" id="GO:0000049">
    <property type="term" value="F:tRNA binding"/>
    <property type="evidence" value="ECO:0007669"/>
    <property type="project" value="UniProtKB-KW"/>
</dbReference>
<evidence type="ECO:0000259" key="11">
    <source>
        <dbReference type="Pfam" id="PF20258"/>
    </source>
</evidence>
<keyword evidence="2 9" id="KW-0808">Transferase</keyword>
<feature type="site" description="Interaction with tRNA" evidence="9">
    <location>
        <position position="118"/>
    </location>
</feature>
<keyword evidence="10" id="KW-0812">Transmembrane</keyword>
<feature type="region of interest" description="Interaction with tRNA" evidence="9">
    <location>
        <begin position="140"/>
        <end position="142"/>
    </location>
</feature>
<name>A0A5K8A800_9BACT</name>
<dbReference type="CDD" id="cd01998">
    <property type="entry name" value="MnmA_TRMU-like"/>
    <property type="match status" value="1"/>
</dbReference>
<evidence type="ECO:0000256" key="8">
    <source>
        <dbReference type="ARBA" id="ARBA00051542"/>
    </source>
</evidence>
<keyword evidence="14" id="KW-1185">Reference proteome</keyword>
<feature type="region of interest" description="Interaction with tRNA" evidence="9">
    <location>
        <begin position="295"/>
        <end position="296"/>
    </location>
</feature>
<evidence type="ECO:0000313" key="13">
    <source>
        <dbReference type="EMBL" id="BBO88611.1"/>
    </source>
</evidence>
<dbReference type="InterPro" id="IPR046884">
    <property type="entry name" value="MnmA-like_central"/>
</dbReference>
<comment type="caution">
    <text evidence="9">Lacks conserved residue(s) required for the propagation of feature annotation.</text>
</comment>
<dbReference type="GO" id="GO:0103016">
    <property type="term" value="F:tRNA-uridine 2-sulfurtransferase activity"/>
    <property type="evidence" value="ECO:0007669"/>
    <property type="project" value="UniProtKB-EC"/>
</dbReference>
<dbReference type="SUPFAM" id="SSF52402">
    <property type="entry name" value="Adenine nucleotide alpha hydrolases-like"/>
    <property type="match status" value="1"/>
</dbReference>
<comment type="catalytic activity">
    <reaction evidence="8 9">
        <text>S-sulfanyl-L-cysteinyl-[protein] + uridine(34) in tRNA + AH2 + ATP = 2-thiouridine(34) in tRNA + L-cysteinyl-[protein] + A + AMP + diphosphate + H(+)</text>
        <dbReference type="Rhea" id="RHEA:47032"/>
        <dbReference type="Rhea" id="RHEA-COMP:10131"/>
        <dbReference type="Rhea" id="RHEA-COMP:11726"/>
        <dbReference type="Rhea" id="RHEA-COMP:11727"/>
        <dbReference type="Rhea" id="RHEA-COMP:11728"/>
        <dbReference type="ChEBI" id="CHEBI:13193"/>
        <dbReference type="ChEBI" id="CHEBI:15378"/>
        <dbReference type="ChEBI" id="CHEBI:17499"/>
        <dbReference type="ChEBI" id="CHEBI:29950"/>
        <dbReference type="ChEBI" id="CHEBI:30616"/>
        <dbReference type="ChEBI" id="CHEBI:33019"/>
        <dbReference type="ChEBI" id="CHEBI:61963"/>
        <dbReference type="ChEBI" id="CHEBI:65315"/>
        <dbReference type="ChEBI" id="CHEBI:87170"/>
        <dbReference type="ChEBI" id="CHEBI:456215"/>
        <dbReference type="EC" id="2.8.1.13"/>
    </reaction>
</comment>
<evidence type="ECO:0000256" key="6">
    <source>
        <dbReference type="ARBA" id="ARBA00022884"/>
    </source>
</evidence>
<keyword evidence="9" id="KW-0963">Cytoplasm</keyword>
<feature type="site" description="Interaction with tRNA" evidence="9">
    <location>
        <position position="328"/>
    </location>
</feature>
<evidence type="ECO:0000259" key="12">
    <source>
        <dbReference type="Pfam" id="PF20259"/>
    </source>
</evidence>
<dbReference type="HAMAP" id="MF_00144">
    <property type="entry name" value="tRNA_thiouridyl_MnmA"/>
    <property type="match status" value="1"/>
</dbReference>
<proteinExistence type="inferred from homology"/>